<name>A0A926S688_9HYPH</name>
<dbReference type="InterPro" id="IPR036390">
    <property type="entry name" value="WH_DNA-bd_sf"/>
</dbReference>
<dbReference type="PANTHER" id="PTHR30537:SF74">
    <property type="entry name" value="HTH-TYPE TRANSCRIPTIONAL REGULATOR TRPI"/>
    <property type="match status" value="1"/>
</dbReference>
<dbReference type="SUPFAM" id="SSF46785">
    <property type="entry name" value="Winged helix' DNA-binding domain"/>
    <property type="match status" value="1"/>
</dbReference>
<dbReference type="SUPFAM" id="SSF53850">
    <property type="entry name" value="Periplasmic binding protein-like II"/>
    <property type="match status" value="1"/>
</dbReference>
<evidence type="ECO:0000259" key="5">
    <source>
        <dbReference type="PROSITE" id="PS50931"/>
    </source>
</evidence>
<dbReference type="Gene3D" id="1.10.10.10">
    <property type="entry name" value="Winged helix-like DNA-binding domain superfamily/Winged helix DNA-binding domain"/>
    <property type="match status" value="1"/>
</dbReference>
<evidence type="ECO:0000256" key="2">
    <source>
        <dbReference type="ARBA" id="ARBA00023015"/>
    </source>
</evidence>
<dbReference type="RefSeq" id="WP_190290908.1">
    <property type="nucleotide sequence ID" value="NZ_JABFCZ010000008.1"/>
</dbReference>
<evidence type="ECO:0000256" key="1">
    <source>
        <dbReference type="ARBA" id="ARBA00009437"/>
    </source>
</evidence>
<dbReference type="PANTHER" id="PTHR30537">
    <property type="entry name" value="HTH-TYPE TRANSCRIPTIONAL REGULATOR"/>
    <property type="match status" value="1"/>
</dbReference>
<feature type="domain" description="HTH lysR-type" evidence="5">
    <location>
        <begin position="1"/>
        <end position="61"/>
    </location>
</feature>
<organism evidence="6 7">
    <name type="scientific">Roseibium aggregatum</name>
    <dbReference type="NCBI Taxonomy" id="187304"/>
    <lineage>
        <taxon>Bacteria</taxon>
        <taxon>Pseudomonadati</taxon>
        <taxon>Pseudomonadota</taxon>
        <taxon>Alphaproteobacteria</taxon>
        <taxon>Hyphomicrobiales</taxon>
        <taxon>Stappiaceae</taxon>
        <taxon>Roseibium</taxon>
    </lineage>
</organism>
<sequence length="312" mass="34778">MKLAYLNALRALEATLRTGTFSRAAAELGVTTAAVGQQIRNLEAYLGKTLFLRTPTGVVATEDALRIKARLTTGFSVIGEVLAEMSDMGTARRVAITLPESFAENWFTSRLSEFYRLNSEVDLRLNAANRRIDLSSEGFDFALRYSPPPDDGFEAIDLFGDHVLPVCTPGFADKYGLRNRSNDLRGVRLVHLDNRTPDPEWANWNDWCRAFGYDTDDTVDVMRFSRISSGLNAAIAGQGLVLCGVIEAYDAIMAGTLEMPFGPARSVPAGYRYRLLWVRGRPLSPMQVRFRSWVQDLAEKFRRDVADLGCFV</sequence>
<comment type="caution">
    <text evidence="6">The sequence shown here is derived from an EMBL/GenBank/DDBJ whole genome shotgun (WGS) entry which is preliminary data.</text>
</comment>
<comment type="similarity">
    <text evidence="1">Belongs to the LysR transcriptional regulatory family.</text>
</comment>
<dbReference type="InterPro" id="IPR000847">
    <property type="entry name" value="LysR_HTH_N"/>
</dbReference>
<reference evidence="6" key="1">
    <citation type="submission" date="2020-05" db="EMBL/GenBank/DDBJ databases">
        <title>Identification of trans-AT polyketide cluster in two marine bacteria, producers of a novel glutaramide-containing polyketide sesbanimide D and analogs.</title>
        <authorList>
            <person name="Kacar D."/>
            <person name="Rodriguez P."/>
            <person name="Canedo L."/>
            <person name="Gonzalez E."/>
            <person name="Galan B."/>
            <person name="De La Calle F."/>
            <person name="Garcia J.L."/>
        </authorList>
    </citation>
    <scope>NUCLEOTIDE SEQUENCE</scope>
    <source>
        <strain evidence="6">PHM038</strain>
    </source>
</reference>
<dbReference type="Pfam" id="PF03466">
    <property type="entry name" value="LysR_substrate"/>
    <property type="match status" value="1"/>
</dbReference>
<evidence type="ECO:0000313" key="6">
    <source>
        <dbReference type="EMBL" id="MBD1546232.1"/>
    </source>
</evidence>
<keyword evidence="2" id="KW-0805">Transcription regulation</keyword>
<keyword evidence="3" id="KW-0238">DNA-binding</keyword>
<dbReference type="PROSITE" id="PS50931">
    <property type="entry name" value="HTH_LYSR"/>
    <property type="match status" value="1"/>
</dbReference>
<dbReference type="AlphaFoldDB" id="A0A926S688"/>
<gene>
    <name evidence="6" type="ORF">HK439_08160</name>
</gene>
<evidence type="ECO:0000256" key="3">
    <source>
        <dbReference type="ARBA" id="ARBA00023125"/>
    </source>
</evidence>
<dbReference type="InterPro" id="IPR005119">
    <property type="entry name" value="LysR_subst-bd"/>
</dbReference>
<dbReference type="PRINTS" id="PR00039">
    <property type="entry name" value="HTHLYSR"/>
</dbReference>
<proteinExistence type="inferred from homology"/>
<dbReference type="Proteomes" id="UP000598467">
    <property type="component" value="Unassembled WGS sequence"/>
</dbReference>
<dbReference type="EMBL" id="JABFCZ010000008">
    <property type="protein sequence ID" value="MBD1546232.1"/>
    <property type="molecule type" value="Genomic_DNA"/>
</dbReference>
<dbReference type="GO" id="GO:0043565">
    <property type="term" value="F:sequence-specific DNA binding"/>
    <property type="evidence" value="ECO:0007669"/>
    <property type="project" value="TreeGrafter"/>
</dbReference>
<evidence type="ECO:0000313" key="7">
    <source>
        <dbReference type="Proteomes" id="UP000598467"/>
    </source>
</evidence>
<dbReference type="InterPro" id="IPR036388">
    <property type="entry name" value="WH-like_DNA-bd_sf"/>
</dbReference>
<protein>
    <submittedName>
        <fullName evidence="6">LysR family transcriptional regulator</fullName>
    </submittedName>
</protein>
<dbReference type="InterPro" id="IPR058163">
    <property type="entry name" value="LysR-type_TF_proteobact-type"/>
</dbReference>
<evidence type="ECO:0000256" key="4">
    <source>
        <dbReference type="ARBA" id="ARBA00023163"/>
    </source>
</evidence>
<dbReference type="Pfam" id="PF00126">
    <property type="entry name" value="HTH_1"/>
    <property type="match status" value="1"/>
</dbReference>
<dbReference type="GO" id="GO:0003700">
    <property type="term" value="F:DNA-binding transcription factor activity"/>
    <property type="evidence" value="ECO:0007669"/>
    <property type="project" value="InterPro"/>
</dbReference>
<keyword evidence="4" id="KW-0804">Transcription</keyword>
<accession>A0A926S688</accession>
<dbReference type="Gene3D" id="3.40.190.10">
    <property type="entry name" value="Periplasmic binding protein-like II"/>
    <property type="match status" value="2"/>
</dbReference>
<dbReference type="GO" id="GO:0006351">
    <property type="term" value="P:DNA-templated transcription"/>
    <property type="evidence" value="ECO:0007669"/>
    <property type="project" value="TreeGrafter"/>
</dbReference>